<dbReference type="Proteomes" id="UP000774750">
    <property type="component" value="Unassembled WGS sequence"/>
</dbReference>
<feature type="transmembrane region" description="Helical" evidence="1">
    <location>
        <begin position="64"/>
        <end position="80"/>
    </location>
</feature>
<reference evidence="2" key="2">
    <citation type="journal article" date="2021" name="Sci. Rep.">
        <title>The distribution of antibiotic resistance genes in chicken gut microbiota commensals.</title>
        <authorList>
            <person name="Juricova H."/>
            <person name="Matiasovicova J."/>
            <person name="Kubasova T."/>
            <person name="Cejkova D."/>
            <person name="Rychlik I."/>
        </authorList>
    </citation>
    <scope>NUCLEOTIDE SEQUENCE</scope>
    <source>
        <strain evidence="2">An559</strain>
    </source>
</reference>
<feature type="transmembrane region" description="Helical" evidence="1">
    <location>
        <begin position="114"/>
        <end position="135"/>
    </location>
</feature>
<keyword evidence="1" id="KW-0472">Membrane</keyword>
<dbReference type="EMBL" id="JACJKY010000005">
    <property type="protein sequence ID" value="MBM6920383.1"/>
    <property type="molecule type" value="Genomic_DNA"/>
</dbReference>
<dbReference type="NCBIfam" id="TIGR02185">
    <property type="entry name" value="Trep_Strep"/>
    <property type="match status" value="1"/>
</dbReference>
<evidence type="ECO:0000256" key="1">
    <source>
        <dbReference type="SAM" id="Phobius"/>
    </source>
</evidence>
<keyword evidence="1" id="KW-0812">Transmembrane</keyword>
<name>A0A939BE92_9FIRM</name>
<feature type="transmembrane region" description="Helical" evidence="1">
    <location>
        <begin position="40"/>
        <end position="59"/>
    </location>
</feature>
<proteinExistence type="predicted"/>
<gene>
    <name evidence="2" type="ORF">H6A12_04335</name>
</gene>
<sequence length="197" mass="21085">MENNKLKVKDLVNIGIFSALYMAIAMVVMLPVGITPVLWLLWPGIAGLFGGAFFTLLLAKVPKMGSALLLAIISGILFFATGECTWVIIVTFAVAGILGEIARKIFGYKSFKGIALAGGFSAIGFIGSPLPMWLFQESYMKSIEEMGMGVEYVEGLQSMISVGSFIGMLAVAFVGGFIGTLIGRKMLKKHFEKAGIV</sequence>
<dbReference type="Pfam" id="PF09605">
    <property type="entry name" value="Trep_Strep"/>
    <property type="match status" value="1"/>
</dbReference>
<feature type="transmembrane region" description="Helical" evidence="1">
    <location>
        <begin position="86"/>
        <end position="102"/>
    </location>
</feature>
<organism evidence="2 3">
    <name type="scientific">Merdimmobilis hominis</name>
    <dbReference type="NCBI Taxonomy" id="2897707"/>
    <lineage>
        <taxon>Bacteria</taxon>
        <taxon>Bacillati</taxon>
        <taxon>Bacillota</taxon>
        <taxon>Clostridia</taxon>
        <taxon>Eubacteriales</taxon>
        <taxon>Oscillospiraceae</taxon>
        <taxon>Merdimmobilis</taxon>
    </lineage>
</organism>
<feature type="transmembrane region" description="Helical" evidence="1">
    <location>
        <begin position="12"/>
        <end position="34"/>
    </location>
</feature>
<dbReference type="RefSeq" id="WP_087180066.1">
    <property type="nucleotide sequence ID" value="NZ_JACJKY010000005.1"/>
</dbReference>
<dbReference type="InterPro" id="IPR011733">
    <property type="entry name" value="CHP02185_IM"/>
</dbReference>
<evidence type="ECO:0000313" key="3">
    <source>
        <dbReference type="Proteomes" id="UP000774750"/>
    </source>
</evidence>
<comment type="caution">
    <text evidence="2">The sequence shown here is derived from an EMBL/GenBank/DDBJ whole genome shotgun (WGS) entry which is preliminary data.</text>
</comment>
<protein>
    <submittedName>
        <fullName evidence="2">MptD family putative ECF transporter S component</fullName>
    </submittedName>
</protein>
<dbReference type="AlphaFoldDB" id="A0A939BE92"/>
<keyword evidence="1" id="KW-1133">Transmembrane helix</keyword>
<evidence type="ECO:0000313" key="2">
    <source>
        <dbReference type="EMBL" id="MBM6920383.1"/>
    </source>
</evidence>
<accession>A0A939BE92</accession>
<keyword evidence="3" id="KW-1185">Reference proteome</keyword>
<reference evidence="2" key="1">
    <citation type="submission" date="2020-08" db="EMBL/GenBank/DDBJ databases">
        <authorList>
            <person name="Cejkova D."/>
            <person name="Kubasova T."/>
            <person name="Jahodarova E."/>
            <person name="Rychlik I."/>
        </authorList>
    </citation>
    <scope>NUCLEOTIDE SEQUENCE</scope>
    <source>
        <strain evidence="2">An559</strain>
    </source>
</reference>
<feature type="transmembrane region" description="Helical" evidence="1">
    <location>
        <begin position="155"/>
        <end position="183"/>
    </location>
</feature>